<evidence type="ECO:0000259" key="9">
    <source>
        <dbReference type="PROSITE" id="PS50903"/>
    </source>
</evidence>
<name>A0AAU9EDD0_9BACT</name>
<keyword evidence="4 7" id="KW-0479">Metal-binding</keyword>
<dbReference type="KEGG" id="dmp:FAK_10060"/>
<evidence type="ECO:0000256" key="5">
    <source>
        <dbReference type="ARBA" id="ARBA00022982"/>
    </source>
</evidence>
<dbReference type="Gene3D" id="2.20.28.10">
    <property type="match status" value="1"/>
</dbReference>
<dbReference type="InterPro" id="IPR024935">
    <property type="entry name" value="Rubredoxin_dom"/>
</dbReference>
<dbReference type="RefSeq" id="WP_338605670.1">
    <property type="nucleotide sequence ID" value="NZ_AP028679.1"/>
</dbReference>
<dbReference type="PANTHER" id="PTHR47627">
    <property type="entry name" value="RUBREDOXIN"/>
    <property type="match status" value="1"/>
</dbReference>
<dbReference type="PRINTS" id="PR00163">
    <property type="entry name" value="RUBREDOXIN"/>
</dbReference>
<evidence type="ECO:0000313" key="11">
    <source>
        <dbReference type="Proteomes" id="UP001366166"/>
    </source>
</evidence>
<dbReference type="PANTHER" id="PTHR47627:SF1">
    <property type="entry name" value="RUBREDOXIN-1-RELATED"/>
    <property type="match status" value="1"/>
</dbReference>
<feature type="binding site" evidence="8">
    <location>
        <position position="13"/>
    </location>
    <ligand>
        <name>Fe cation</name>
        <dbReference type="ChEBI" id="CHEBI:24875"/>
    </ligand>
</feature>
<accession>A0AAU9EDD0</accession>
<dbReference type="Proteomes" id="UP001366166">
    <property type="component" value="Chromosome"/>
</dbReference>
<dbReference type="GO" id="GO:0043448">
    <property type="term" value="P:alkane catabolic process"/>
    <property type="evidence" value="ECO:0007669"/>
    <property type="project" value="TreeGrafter"/>
</dbReference>
<dbReference type="GO" id="GO:0009055">
    <property type="term" value="F:electron transfer activity"/>
    <property type="evidence" value="ECO:0007669"/>
    <property type="project" value="InterPro"/>
</dbReference>
<feature type="domain" description="Rubredoxin-like" evidence="9">
    <location>
        <begin position="13"/>
        <end position="56"/>
    </location>
</feature>
<comment type="cofactor">
    <cofactor evidence="7 8">
        <name>Fe(3+)</name>
        <dbReference type="ChEBI" id="CHEBI:29034"/>
    </cofactor>
    <text evidence="7 8">Binds 1 Fe(3+) ion per subunit.</text>
</comment>
<feature type="binding site" evidence="8">
    <location>
        <position position="11"/>
    </location>
    <ligand>
        <name>Fe cation</name>
        <dbReference type="ChEBI" id="CHEBI:24875"/>
    </ligand>
</feature>
<dbReference type="InterPro" id="IPR018527">
    <property type="entry name" value="Rubredoxin_Fe_BS"/>
</dbReference>
<dbReference type="InterPro" id="IPR024934">
    <property type="entry name" value="Rubredoxin-like_dom"/>
</dbReference>
<sequence>MSDYDDAKYECPCGYVYDPAEGDYERGVMPATAFGDLPADWVCPLCGSEKQYFERVD</sequence>
<evidence type="ECO:0000256" key="2">
    <source>
        <dbReference type="ARBA" id="ARBA00005337"/>
    </source>
</evidence>
<feature type="binding site" evidence="8">
    <location>
        <position position="46"/>
    </location>
    <ligand>
        <name>Fe cation</name>
        <dbReference type="ChEBI" id="CHEBI:24875"/>
    </ligand>
</feature>
<keyword evidence="6 7" id="KW-0408">Iron</keyword>
<evidence type="ECO:0000256" key="7">
    <source>
        <dbReference type="PIRNR" id="PIRNR000071"/>
    </source>
</evidence>
<keyword evidence="3 7" id="KW-0813">Transport</keyword>
<comment type="function">
    <text evidence="1">Rubredoxin is a small nonheme, iron protein lacking acid-labile sulfide. Its single Fe, chelated to 4 Cys, functions as an electron acceptor and may also stabilize the conformation of the molecule.</text>
</comment>
<evidence type="ECO:0000256" key="1">
    <source>
        <dbReference type="ARBA" id="ARBA00002360"/>
    </source>
</evidence>
<evidence type="ECO:0000256" key="3">
    <source>
        <dbReference type="ARBA" id="ARBA00022448"/>
    </source>
</evidence>
<evidence type="ECO:0000256" key="4">
    <source>
        <dbReference type="ARBA" id="ARBA00022723"/>
    </source>
</evidence>
<dbReference type="Pfam" id="PF00301">
    <property type="entry name" value="Rubredoxin"/>
    <property type="match status" value="1"/>
</dbReference>
<dbReference type="PIRSF" id="PIRSF000071">
    <property type="entry name" value="Rubredoxin"/>
    <property type="match status" value="1"/>
</dbReference>
<dbReference type="SUPFAM" id="SSF57802">
    <property type="entry name" value="Rubredoxin-like"/>
    <property type="match status" value="1"/>
</dbReference>
<organism evidence="10 11">
    <name type="scientific">Desulfoferula mesophila</name>
    <dbReference type="NCBI Taxonomy" id="3058419"/>
    <lineage>
        <taxon>Bacteria</taxon>
        <taxon>Pseudomonadati</taxon>
        <taxon>Thermodesulfobacteriota</taxon>
        <taxon>Desulfarculia</taxon>
        <taxon>Desulfarculales</taxon>
        <taxon>Desulfarculaceae</taxon>
        <taxon>Desulfoferula</taxon>
    </lineage>
</organism>
<dbReference type="PROSITE" id="PS00202">
    <property type="entry name" value="RUBREDOXIN"/>
    <property type="match status" value="1"/>
</dbReference>
<dbReference type="EMBL" id="AP028679">
    <property type="protein sequence ID" value="BEQ13940.1"/>
    <property type="molecule type" value="Genomic_DNA"/>
</dbReference>
<reference evidence="11" key="1">
    <citation type="journal article" date="2023" name="Arch. Microbiol.">
        <title>Desulfoferula mesophilus gen. nov. sp. nov., a mesophilic sulfate-reducing bacterium isolated from a brackish lake sediment.</title>
        <authorList>
            <person name="Watanabe T."/>
            <person name="Yabe T."/>
            <person name="Tsuji J.M."/>
            <person name="Fukui M."/>
        </authorList>
    </citation>
    <scope>NUCLEOTIDE SEQUENCE [LARGE SCALE GENOMIC DNA]</scope>
    <source>
        <strain evidence="11">12FAK</strain>
    </source>
</reference>
<protein>
    <recommendedName>
        <fullName evidence="7">Rubredoxin</fullName>
    </recommendedName>
</protein>
<keyword evidence="11" id="KW-1185">Reference proteome</keyword>
<keyword evidence="5 7" id="KW-0249">Electron transport</keyword>
<dbReference type="InterPro" id="IPR024922">
    <property type="entry name" value="Rubredoxin"/>
</dbReference>
<dbReference type="InterPro" id="IPR050526">
    <property type="entry name" value="Rubredoxin_ET"/>
</dbReference>
<comment type="similarity">
    <text evidence="2 7">Belongs to the rubredoxin family.</text>
</comment>
<proteinExistence type="inferred from homology"/>
<gene>
    <name evidence="10" type="primary">rub3</name>
    <name evidence="10" type="ORF">FAK_10060</name>
</gene>
<feature type="binding site" evidence="8">
    <location>
        <position position="43"/>
    </location>
    <ligand>
        <name>Fe cation</name>
        <dbReference type="ChEBI" id="CHEBI:24875"/>
    </ligand>
</feature>
<evidence type="ECO:0000313" key="10">
    <source>
        <dbReference type="EMBL" id="BEQ13940.1"/>
    </source>
</evidence>
<evidence type="ECO:0000256" key="6">
    <source>
        <dbReference type="ARBA" id="ARBA00023004"/>
    </source>
</evidence>
<dbReference type="GO" id="GO:0005506">
    <property type="term" value="F:iron ion binding"/>
    <property type="evidence" value="ECO:0007669"/>
    <property type="project" value="InterPro"/>
</dbReference>
<evidence type="ECO:0000256" key="8">
    <source>
        <dbReference type="PIRSR" id="PIRSR000071-1"/>
    </source>
</evidence>
<dbReference type="CDD" id="cd00730">
    <property type="entry name" value="rubredoxin"/>
    <property type="match status" value="1"/>
</dbReference>
<dbReference type="PROSITE" id="PS50903">
    <property type="entry name" value="RUBREDOXIN_LIKE"/>
    <property type="match status" value="1"/>
</dbReference>
<dbReference type="AlphaFoldDB" id="A0AAU9EDD0"/>